<dbReference type="PANTHER" id="PTHR43381">
    <property type="entry name" value="TRANSLATION INITIATION FACTOR IF-2-RELATED"/>
    <property type="match status" value="1"/>
</dbReference>
<keyword evidence="4" id="KW-0648">Protein biosynthesis</keyword>
<reference evidence="7" key="1">
    <citation type="submission" date="2013-08" db="EMBL/GenBank/DDBJ databases">
        <authorList>
            <person name="Mendez C."/>
            <person name="Richter M."/>
            <person name="Ferrer M."/>
            <person name="Sanchez J."/>
        </authorList>
    </citation>
    <scope>NUCLEOTIDE SEQUENCE</scope>
</reference>
<evidence type="ECO:0000256" key="5">
    <source>
        <dbReference type="ARBA" id="ARBA00023134"/>
    </source>
</evidence>
<dbReference type="InterPro" id="IPR009000">
    <property type="entry name" value="Transl_B-barrel_sf"/>
</dbReference>
<dbReference type="InterPro" id="IPR005225">
    <property type="entry name" value="Small_GTP-bd"/>
</dbReference>
<dbReference type="GO" id="GO:0003924">
    <property type="term" value="F:GTPase activity"/>
    <property type="evidence" value="ECO:0007669"/>
    <property type="project" value="InterPro"/>
</dbReference>
<accession>T1BG21</accession>
<dbReference type="GO" id="GO:0003743">
    <property type="term" value="F:translation initiation factor activity"/>
    <property type="evidence" value="ECO:0007669"/>
    <property type="project" value="UniProtKB-KW"/>
</dbReference>
<dbReference type="SUPFAM" id="SSF52540">
    <property type="entry name" value="P-loop containing nucleoside triphosphate hydrolases"/>
    <property type="match status" value="1"/>
</dbReference>
<dbReference type="AlphaFoldDB" id="T1BG21"/>
<dbReference type="Gene3D" id="3.40.50.300">
    <property type="entry name" value="P-loop containing nucleotide triphosphate hydrolases"/>
    <property type="match status" value="1"/>
</dbReference>
<evidence type="ECO:0000256" key="3">
    <source>
        <dbReference type="ARBA" id="ARBA00022741"/>
    </source>
</evidence>
<keyword evidence="3" id="KW-0547">Nucleotide-binding</keyword>
<evidence type="ECO:0000256" key="2">
    <source>
        <dbReference type="ARBA" id="ARBA00022540"/>
    </source>
</evidence>
<dbReference type="NCBIfam" id="TIGR00231">
    <property type="entry name" value="small_GTP"/>
    <property type="match status" value="1"/>
</dbReference>
<dbReference type="PANTHER" id="PTHR43381:SF5">
    <property type="entry name" value="TR-TYPE G DOMAIN-CONTAINING PROTEIN"/>
    <property type="match status" value="1"/>
</dbReference>
<dbReference type="CDD" id="cd01887">
    <property type="entry name" value="IF2_eIF5B"/>
    <property type="match status" value="1"/>
</dbReference>
<dbReference type="InterPro" id="IPR000795">
    <property type="entry name" value="T_Tr_GTP-bd_dom"/>
</dbReference>
<evidence type="ECO:0000256" key="1">
    <source>
        <dbReference type="ARBA" id="ARBA00007733"/>
    </source>
</evidence>
<dbReference type="PROSITE" id="PS51722">
    <property type="entry name" value="G_TR_2"/>
    <property type="match status" value="1"/>
</dbReference>
<evidence type="ECO:0000313" key="7">
    <source>
        <dbReference type="EMBL" id="EQD53080.1"/>
    </source>
</evidence>
<protein>
    <submittedName>
        <fullName evidence="7">InfB</fullName>
    </submittedName>
</protein>
<dbReference type="Pfam" id="PF22042">
    <property type="entry name" value="EF-G_D2"/>
    <property type="match status" value="1"/>
</dbReference>
<keyword evidence="2" id="KW-0396">Initiation factor</keyword>
<keyword evidence="5" id="KW-0342">GTP-binding</keyword>
<dbReference type="GO" id="GO:0005525">
    <property type="term" value="F:GTP binding"/>
    <property type="evidence" value="ECO:0007669"/>
    <property type="project" value="UniProtKB-KW"/>
</dbReference>
<dbReference type="SUPFAM" id="SSF50447">
    <property type="entry name" value="Translation proteins"/>
    <property type="match status" value="1"/>
</dbReference>
<comment type="similarity">
    <text evidence="1">Belongs to the TRAFAC class translation factor GTPase superfamily. Classic translation factor GTPase family. IF-2 subfamily.</text>
</comment>
<gene>
    <name evidence="7" type="ORF">B2A_06337</name>
</gene>
<feature type="non-terminal residue" evidence="7">
    <location>
        <position position="172"/>
    </location>
</feature>
<dbReference type="EMBL" id="AUZZ01004474">
    <property type="protein sequence ID" value="EQD53080.1"/>
    <property type="molecule type" value="Genomic_DNA"/>
</dbReference>
<dbReference type="InterPro" id="IPR027417">
    <property type="entry name" value="P-loop_NTPase"/>
</dbReference>
<organism evidence="7">
    <name type="scientific">mine drainage metagenome</name>
    <dbReference type="NCBI Taxonomy" id="410659"/>
    <lineage>
        <taxon>unclassified sequences</taxon>
        <taxon>metagenomes</taxon>
        <taxon>ecological metagenomes</taxon>
    </lineage>
</organism>
<dbReference type="GO" id="GO:0005829">
    <property type="term" value="C:cytosol"/>
    <property type="evidence" value="ECO:0007669"/>
    <property type="project" value="TreeGrafter"/>
</dbReference>
<comment type="caution">
    <text evidence="7">The sequence shown here is derived from an EMBL/GenBank/DDBJ whole genome shotgun (WGS) entry which is preliminary data.</text>
</comment>
<name>T1BG21_9ZZZZ</name>
<feature type="domain" description="Tr-type G" evidence="6">
    <location>
        <begin position="1"/>
        <end position="105"/>
    </location>
</feature>
<sequence length="172" mass="18473">MRARGAQVTDIVILVVAADDGVKPQTIEAIQHARAAKVPIVVAVNKIDKPEADLERVKSELAQQEVLPEEWGGDTMFIPVSAKTGDGIDALLDAVLVQSEVLELKAPREGRAVGVVLESSLEAGRGTTATILNQRGTLRVGDILLAGKEYGRVRALFNERGERIVEVFPSMP</sequence>
<evidence type="ECO:0000259" key="6">
    <source>
        <dbReference type="PROSITE" id="PS51722"/>
    </source>
</evidence>
<dbReference type="Pfam" id="PF00009">
    <property type="entry name" value="GTP_EFTU"/>
    <property type="match status" value="1"/>
</dbReference>
<proteinExistence type="inferred from homology"/>
<dbReference type="Gene3D" id="2.40.30.10">
    <property type="entry name" value="Translation factors"/>
    <property type="match status" value="1"/>
</dbReference>
<reference evidence="7" key="2">
    <citation type="journal article" date="2014" name="ISME J.">
        <title>Microbial stratification in low pH oxic and suboxic macroscopic growths along an acid mine drainage.</title>
        <authorList>
            <person name="Mendez-Garcia C."/>
            <person name="Mesa V."/>
            <person name="Sprenger R.R."/>
            <person name="Richter M."/>
            <person name="Diez M.S."/>
            <person name="Solano J."/>
            <person name="Bargiela R."/>
            <person name="Golyshina O.V."/>
            <person name="Manteca A."/>
            <person name="Ramos J.L."/>
            <person name="Gallego J.R."/>
            <person name="Llorente I."/>
            <person name="Martins Dos Santos V.A."/>
            <person name="Jensen O.N."/>
            <person name="Pelaez A.I."/>
            <person name="Sanchez J."/>
            <person name="Ferrer M."/>
        </authorList>
    </citation>
    <scope>NUCLEOTIDE SEQUENCE</scope>
</reference>
<dbReference type="InterPro" id="IPR053905">
    <property type="entry name" value="EF-G-like_DII"/>
</dbReference>
<dbReference type="InterPro" id="IPR015760">
    <property type="entry name" value="TIF_IF2"/>
</dbReference>
<evidence type="ECO:0000256" key="4">
    <source>
        <dbReference type="ARBA" id="ARBA00022917"/>
    </source>
</evidence>